<dbReference type="Gene3D" id="3.40.30.10">
    <property type="entry name" value="Glutaredoxin"/>
    <property type="match status" value="1"/>
</dbReference>
<dbReference type="RefSeq" id="WP_145077726.1">
    <property type="nucleotide sequence ID" value="NZ_CP036298.1"/>
</dbReference>
<evidence type="ECO:0000313" key="2">
    <source>
        <dbReference type="EMBL" id="QDV24235.1"/>
    </source>
</evidence>
<dbReference type="Proteomes" id="UP000318017">
    <property type="component" value="Chromosome"/>
</dbReference>
<evidence type="ECO:0000256" key="1">
    <source>
        <dbReference type="ARBA" id="ARBA00022729"/>
    </source>
</evidence>
<dbReference type="AlphaFoldDB" id="A0A518G6M9"/>
<protein>
    <submittedName>
        <fullName evidence="2">Thiol:disulfide interchange protein</fullName>
    </submittedName>
</protein>
<keyword evidence="1" id="KW-0732">Signal</keyword>
<dbReference type="KEGG" id="ahel:Q31a_25500"/>
<dbReference type="PANTHER" id="PTHR15337">
    <property type="entry name" value="ANTERIOR GRADIENT PROTEIN-RELATED"/>
    <property type="match status" value="1"/>
</dbReference>
<dbReference type="InterPro" id="IPR036249">
    <property type="entry name" value="Thioredoxin-like_sf"/>
</dbReference>
<gene>
    <name evidence="2" type="ORF">Q31a_25500</name>
</gene>
<dbReference type="OrthoDB" id="276516at2"/>
<dbReference type="EMBL" id="CP036298">
    <property type="protein sequence ID" value="QDV24235.1"/>
    <property type="molecule type" value="Genomic_DNA"/>
</dbReference>
<dbReference type="SUPFAM" id="SSF52833">
    <property type="entry name" value="Thioredoxin-like"/>
    <property type="match status" value="1"/>
</dbReference>
<reference evidence="2 3" key="1">
    <citation type="submission" date="2019-02" db="EMBL/GenBank/DDBJ databases">
        <title>Deep-cultivation of Planctomycetes and their phenomic and genomic characterization uncovers novel biology.</title>
        <authorList>
            <person name="Wiegand S."/>
            <person name="Jogler M."/>
            <person name="Boedeker C."/>
            <person name="Pinto D."/>
            <person name="Vollmers J."/>
            <person name="Rivas-Marin E."/>
            <person name="Kohn T."/>
            <person name="Peeters S.H."/>
            <person name="Heuer A."/>
            <person name="Rast P."/>
            <person name="Oberbeckmann S."/>
            <person name="Bunk B."/>
            <person name="Jeske O."/>
            <person name="Meyerdierks A."/>
            <person name="Storesund J.E."/>
            <person name="Kallscheuer N."/>
            <person name="Luecker S."/>
            <person name="Lage O.M."/>
            <person name="Pohl T."/>
            <person name="Merkel B.J."/>
            <person name="Hornburger P."/>
            <person name="Mueller R.-W."/>
            <person name="Bruemmer F."/>
            <person name="Labrenz M."/>
            <person name="Spormann A.M."/>
            <person name="Op den Camp H."/>
            <person name="Overmann J."/>
            <person name="Amann R."/>
            <person name="Jetten M.S.M."/>
            <person name="Mascher T."/>
            <person name="Medema M.H."/>
            <person name="Devos D.P."/>
            <person name="Kaster A.-K."/>
            <person name="Ovreas L."/>
            <person name="Rohde M."/>
            <person name="Galperin M.Y."/>
            <person name="Jogler C."/>
        </authorList>
    </citation>
    <scope>NUCLEOTIDE SEQUENCE [LARGE SCALE GENOMIC DNA]</scope>
    <source>
        <strain evidence="2 3">Q31a</strain>
    </source>
</reference>
<accession>A0A518G6M9</accession>
<keyword evidence="3" id="KW-1185">Reference proteome</keyword>
<name>A0A518G6M9_9BACT</name>
<organism evidence="2 3">
    <name type="scientific">Aureliella helgolandensis</name>
    <dbReference type="NCBI Taxonomy" id="2527968"/>
    <lineage>
        <taxon>Bacteria</taxon>
        <taxon>Pseudomonadati</taxon>
        <taxon>Planctomycetota</taxon>
        <taxon>Planctomycetia</taxon>
        <taxon>Pirellulales</taxon>
        <taxon>Pirellulaceae</taxon>
        <taxon>Aureliella</taxon>
    </lineage>
</organism>
<dbReference type="PANTHER" id="PTHR15337:SF11">
    <property type="entry name" value="THIOREDOXIN DOMAIN-CONTAINING PROTEIN"/>
    <property type="match status" value="1"/>
</dbReference>
<dbReference type="Pfam" id="PF13899">
    <property type="entry name" value="Thioredoxin_7"/>
    <property type="match status" value="1"/>
</dbReference>
<sequence length="134" mass="15026">MVHLALAFLFAVTGNSNAPLTYEEAFAKADKEKKPLLILVGARWCASCQVMKRDTIEPMKESGELKDVVVTLIDKDERPELAQQLMKGETLPQVILFSRSGDGWKRLSLTGMQSKPRMVELLGRARVIPTRTLR</sequence>
<dbReference type="InterPro" id="IPR051099">
    <property type="entry name" value="AGR/TXD"/>
</dbReference>
<evidence type="ECO:0000313" key="3">
    <source>
        <dbReference type="Proteomes" id="UP000318017"/>
    </source>
</evidence>
<proteinExistence type="predicted"/>